<evidence type="ECO:0000256" key="1">
    <source>
        <dbReference type="ARBA" id="ARBA00023015"/>
    </source>
</evidence>
<dbReference type="SMART" id="SM00345">
    <property type="entry name" value="HTH_GNTR"/>
    <property type="match status" value="1"/>
</dbReference>
<dbReference type="PROSITE" id="PS50949">
    <property type="entry name" value="HTH_GNTR"/>
    <property type="match status" value="1"/>
</dbReference>
<dbReference type="GO" id="GO:0003677">
    <property type="term" value="F:DNA binding"/>
    <property type="evidence" value="ECO:0007669"/>
    <property type="project" value="UniProtKB-KW"/>
</dbReference>
<keyword evidence="6" id="KW-1185">Reference proteome</keyword>
<feature type="domain" description="HTH gntR-type" evidence="4">
    <location>
        <begin position="15"/>
        <end position="83"/>
    </location>
</feature>
<protein>
    <submittedName>
        <fullName evidence="5">GntR family transcriptional regulator</fullName>
    </submittedName>
</protein>
<evidence type="ECO:0000256" key="3">
    <source>
        <dbReference type="ARBA" id="ARBA00023163"/>
    </source>
</evidence>
<sequence>MKQIENLKVDYKSIIPVYEQIKQHIKVNILSGNYSADEKITSVREMSRMLQVNQNTIVKAYYQLEQEGFVYSQPGRGYFVKAVKNSESREKEEVFRYETKAYLEKITAMGFSVNDAIAEMEKMN</sequence>
<keyword evidence="2" id="KW-0238">DNA-binding</keyword>
<organism evidence="5 6">
    <name type="scientific">Spirochaeta isovalerica</name>
    <dbReference type="NCBI Taxonomy" id="150"/>
    <lineage>
        <taxon>Bacteria</taxon>
        <taxon>Pseudomonadati</taxon>
        <taxon>Spirochaetota</taxon>
        <taxon>Spirochaetia</taxon>
        <taxon>Spirochaetales</taxon>
        <taxon>Spirochaetaceae</taxon>
        <taxon>Spirochaeta</taxon>
    </lineage>
</organism>
<gene>
    <name evidence="5" type="ORF">HNR50_001766</name>
</gene>
<dbReference type="InterPro" id="IPR036390">
    <property type="entry name" value="WH_DNA-bd_sf"/>
</dbReference>
<keyword evidence="1" id="KW-0805">Transcription regulation</keyword>
<evidence type="ECO:0000313" key="6">
    <source>
        <dbReference type="Proteomes" id="UP000587760"/>
    </source>
</evidence>
<dbReference type="PANTHER" id="PTHR38445">
    <property type="entry name" value="HTH-TYPE TRANSCRIPTIONAL REPRESSOR YTRA"/>
    <property type="match status" value="1"/>
</dbReference>
<dbReference type="EMBL" id="JACHGJ010000002">
    <property type="protein sequence ID" value="MBB6480108.1"/>
    <property type="molecule type" value="Genomic_DNA"/>
</dbReference>
<reference evidence="5 6" key="1">
    <citation type="submission" date="2020-08" db="EMBL/GenBank/DDBJ databases">
        <title>Genomic Encyclopedia of Type Strains, Phase IV (KMG-IV): sequencing the most valuable type-strain genomes for metagenomic binning, comparative biology and taxonomic classification.</title>
        <authorList>
            <person name="Goeker M."/>
        </authorList>
    </citation>
    <scope>NUCLEOTIDE SEQUENCE [LARGE SCALE GENOMIC DNA]</scope>
    <source>
        <strain evidence="5 6">DSM 2461</strain>
    </source>
</reference>
<keyword evidence="3" id="KW-0804">Transcription</keyword>
<dbReference type="Gene3D" id="1.10.10.10">
    <property type="entry name" value="Winged helix-like DNA-binding domain superfamily/Winged helix DNA-binding domain"/>
    <property type="match status" value="1"/>
</dbReference>
<proteinExistence type="predicted"/>
<dbReference type="Pfam" id="PF00392">
    <property type="entry name" value="GntR"/>
    <property type="match status" value="1"/>
</dbReference>
<dbReference type="InterPro" id="IPR000524">
    <property type="entry name" value="Tscrpt_reg_HTH_GntR"/>
</dbReference>
<dbReference type="AlphaFoldDB" id="A0A841RBQ4"/>
<dbReference type="PANTHER" id="PTHR38445:SF9">
    <property type="entry name" value="HTH-TYPE TRANSCRIPTIONAL REPRESSOR YTRA"/>
    <property type="match status" value="1"/>
</dbReference>
<dbReference type="Proteomes" id="UP000587760">
    <property type="component" value="Unassembled WGS sequence"/>
</dbReference>
<dbReference type="RefSeq" id="WP_184745942.1">
    <property type="nucleotide sequence ID" value="NZ_JACHGJ010000002.1"/>
</dbReference>
<accession>A0A841RBQ4</accession>
<evidence type="ECO:0000313" key="5">
    <source>
        <dbReference type="EMBL" id="MBB6480108.1"/>
    </source>
</evidence>
<evidence type="ECO:0000256" key="2">
    <source>
        <dbReference type="ARBA" id="ARBA00023125"/>
    </source>
</evidence>
<dbReference type="CDD" id="cd07377">
    <property type="entry name" value="WHTH_GntR"/>
    <property type="match status" value="1"/>
</dbReference>
<dbReference type="SUPFAM" id="SSF46785">
    <property type="entry name" value="Winged helix' DNA-binding domain"/>
    <property type="match status" value="1"/>
</dbReference>
<dbReference type="InterPro" id="IPR036388">
    <property type="entry name" value="WH-like_DNA-bd_sf"/>
</dbReference>
<name>A0A841RBQ4_9SPIO</name>
<dbReference type="GO" id="GO:0003700">
    <property type="term" value="F:DNA-binding transcription factor activity"/>
    <property type="evidence" value="ECO:0007669"/>
    <property type="project" value="InterPro"/>
</dbReference>
<comment type="caution">
    <text evidence="5">The sequence shown here is derived from an EMBL/GenBank/DDBJ whole genome shotgun (WGS) entry which is preliminary data.</text>
</comment>
<evidence type="ECO:0000259" key="4">
    <source>
        <dbReference type="PROSITE" id="PS50949"/>
    </source>
</evidence>